<evidence type="ECO:0000256" key="7">
    <source>
        <dbReference type="ARBA" id="ARBA00022842"/>
    </source>
</evidence>
<reference evidence="12" key="1">
    <citation type="submission" date="2023-02" db="EMBL/GenBank/DDBJ databases">
        <title>Genome of toxic invasive species Heracleum sosnowskyi carries increased number of genes despite the absence of recent whole-genome duplications.</title>
        <authorList>
            <person name="Schelkunov M."/>
            <person name="Shtratnikova V."/>
            <person name="Makarenko M."/>
            <person name="Klepikova A."/>
            <person name="Omelchenko D."/>
            <person name="Novikova G."/>
            <person name="Obukhova E."/>
            <person name="Bogdanov V."/>
            <person name="Penin A."/>
            <person name="Logacheva M."/>
        </authorList>
    </citation>
    <scope>NUCLEOTIDE SEQUENCE</scope>
    <source>
        <strain evidence="12">Hsosn_3</strain>
        <tissue evidence="12">Leaf</tissue>
    </source>
</reference>
<keyword evidence="6" id="KW-0378">Hydrolase</keyword>
<feature type="domain" description="DRBM" evidence="10">
    <location>
        <begin position="270"/>
        <end position="343"/>
    </location>
</feature>
<keyword evidence="3" id="KW-0540">Nuclease</keyword>
<name>A0AAD8J4X9_9APIA</name>
<keyword evidence="13" id="KW-1185">Reference proteome</keyword>
<dbReference type="SMART" id="SM00535">
    <property type="entry name" value="RIBOc"/>
    <property type="match status" value="1"/>
</dbReference>
<keyword evidence="7" id="KW-0460">Magnesium</keyword>
<evidence type="ECO:0000313" key="12">
    <source>
        <dbReference type="EMBL" id="KAK1397762.1"/>
    </source>
</evidence>
<dbReference type="GO" id="GO:0046872">
    <property type="term" value="F:metal ion binding"/>
    <property type="evidence" value="ECO:0007669"/>
    <property type="project" value="UniProtKB-KW"/>
</dbReference>
<dbReference type="PROSITE" id="PS50137">
    <property type="entry name" value="DS_RBD"/>
    <property type="match status" value="2"/>
</dbReference>
<accession>A0AAD8J4X9</accession>
<dbReference type="FunFam" id="1.10.1520.10:FF:000004">
    <property type="entry name" value="Endoribonuclease dicer-like 1"/>
    <property type="match status" value="1"/>
</dbReference>
<organism evidence="12 13">
    <name type="scientific">Heracleum sosnowskyi</name>
    <dbReference type="NCBI Taxonomy" id="360622"/>
    <lineage>
        <taxon>Eukaryota</taxon>
        <taxon>Viridiplantae</taxon>
        <taxon>Streptophyta</taxon>
        <taxon>Embryophyta</taxon>
        <taxon>Tracheophyta</taxon>
        <taxon>Spermatophyta</taxon>
        <taxon>Magnoliopsida</taxon>
        <taxon>eudicotyledons</taxon>
        <taxon>Gunneridae</taxon>
        <taxon>Pentapetalae</taxon>
        <taxon>asterids</taxon>
        <taxon>campanulids</taxon>
        <taxon>Apiales</taxon>
        <taxon>Apiaceae</taxon>
        <taxon>Apioideae</taxon>
        <taxon>apioid superclade</taxon>
        <taxon>Tordylieae</taxon>
        <taxon>Tordyliinae</taxon>
        <taxon>Heracleum</taxon>
    </lineage>
</organism>
<evidence type="ECO:0000256" key="4">
    <source>
        <dbReference type="ARBA" id="ARBA00022723"/>
    </source>
</evidence>
<evidence type="ECO:0000256" key="5">
    <source>
        <dbReference type="ARBA" id="ARBA00022759"/>
    </source>
</evidence>
<evidence type="ECO:0000256" key="9">
    <source>
        <dbReference type="PROSITE-ProRule" id="PRU00266"/>
    </source>
</evidence>
<keyword evidence="5" id="KW-0255">Endonuclease</keyword>
<comment type="caution">
    <text evidence="12">The sequence shown here is derived from an EMBL/GenBank/DDBJ whole genome shotgun (WGS) entry which is preliminary data.</text>
</comment>
<dbReference type="GO" id="GO:0005634">
    <property type="term" value="C:nucleus"/>
    <property type="evidence" value="ECO:0007669"/>
    <property type="project" value="TreeGrafter"/>
</dbReference>
<sequence>MEAMSMQQDDIEMHASVKTVENILKYKFNDKSLLEKALTHPSYVKSESYQRLEFVGDAALGLAISNFAFLAYPHLDPGDLSVFRAANISTEKLARVAVRHELYKYVRHNSAALTDKVNEFLQVVKKEDRIVVHGGSMKAPKVLADIVESVIAAVYVDLKFDLQAMWLVVRVLLEPLITPDMLQQRPQPISTLFEVCQKDGHHVVIKPCRKHDKNIASVYIDGNFFVSASSDQKENAKLQAADAALEKLAHHNVQMDICADVNENSKVEAAAKKRLHEVCAKKKWSKPRYSIVKEVGPAHARKFVCSVSFETPDGLKYVEGEEKLRVKESEGSAASLILQDLQKKNYI</sequence>
<keyword evidence="8 9" id="KW-0694">RNA-binding</keyword>
<feature type="domain" description="DRBM" evidence="10">
    <location>
        <begin position="187"/>
        <end position="250"/>
    </location>
</feature>
<dbReference type="CDD" id="cd00593">
    <property type="entry name" value="RIBOc"/>
    <property type="match status" value="1"/>
</dbReference>
<dbReference type="Pfam" id="PF00636">
    <property type="entry name" value="Ribonuclease_3"/>
    <property type="match status" value="1"/>
</dbReference>
<evidence type="ECO:0000256" key="8">
    <source>
        <dbReference type="ARBA" id="ARBA00022884"/>
    </source>
</evidence>
<comment type="cofactor">
    <cofactor evidence="1">
        <name>Mn(2+)</name>
        <dbReference type="ChEBI" id="CHEBI:29035"/>
    </cofactor>
</comment>
<dbReference type="Gene3D" id="1.10.1520.10">
    <property type="entry name" value="Ribonuclease III domain"/>
    <property type="match status" value="1"/>
</dbReference>
<dbReference type="SMART" id="SM00358">
    <property type="entry name" value="DSRM"/>
    <property type="match status" value="2"/>
</dbReference>
<evidence type="ECO:0000256" key="3">
    <source>
        <dbReference type="ARBA" id="ARBA00022722"/>
    </source>
</evidence>
<protein>
    <submittedName>
        <fullName evidence="12">Ribonuclease 3-like protein 2</fullName>
    </submittedName>
</protein>
<reference evidence="12" key="2">
    <citation type="submission" date="2023-05" db="EMBL/GenBank/DDBJ databases">
        <authorList>
            <person name="Schelkunov M.I."/>
        </authorList>
    </citation>
    <scope>NUCLEOTIDE SEQUENCE</scope>
    <source>
        <strain evidence="12">Hsosn_3</strain>
        <tissue evidence="12">Leaf</tissue>
    </source>
</reference>
<evidence type="ECO:0000256" key="6">
    <source>
        <dbReference type="ARBA" id="ARBA00022801"/>
    </source>
</evidence>
<comment type="cofactor">
    <cofactor evidence="2">
        <name>Mg(2+)</name>
        <dbReference type="ChEBI" id="CHEBI:18420"/>
    </cofactor>
</comment>
<evidence type="ECO:0000259" key="11">
    <source>
        <dbReference type="PROSITE" id="PS50142"/>
    </source>
</evidence>
<dbReference type="InterPro" id="IPR014720">
    <property type="entry name" value="dsRBD_dom"/>
</dbReference>
<dbReference type="Gene3D" id="3.30.160.20">
    <property type="match status" value="2"/>
</dbReference>
<dbReference type="InterPro" id="IPR036389">
    <property type="entry name" value="RNase_III_sf"/>
</dbReference>
<evidence type="ECO:0000313" key="13">
    <source>
        <dbReference type="Proteomes" id="UP001237642"/>
    </source>
</evidence>
<proteinExistence type="predicted"/>
<dbReference type="PANTHER" id="PTHR14950:SF49">
    <property type="entry name" value="RIBONUCLEASE 3-LIKE PROTEIN 2-RELATED"/>
    <property type="match status" value="1"/>
</dbReference>
<dbReference type="InterPro" id="IPR000999">
    <property type="entry name" value="RNase_III_dom"/>
</dbReference>
<dbReference type="EMBL" id="JAUIZM010000002">
    <property type="protein sequence ID" value="KAK1397762.1"/>
    <property type="molecule type" value="Genomic_DNA"/>
</dbReference>
<dbReference type="PROSITE" id="PS50142">
    <property type="entry name" value="RNASE_3_2"/>
    <property type="match status" value="1"/>
</dbReference>
<dbReference type="PANTHER" id="PTHR14950">
    <property type="entry name" value="DICER-RELATED"/>
    <property type="match status" value="1"/>
</dbReference>
<dbReference type="GO" id="GO:0005737">
    <property type="term" value="C:cytoplasm"/>
    <property type="evidence" value="ECO:0007669"/>
    <property type="project" value="TreeGrafter"/>
</dbReference>
<dbReference type="GO" id="GO:0003723">
    <property type="term" value="F:RNA binding"/>
    <property type="evidence" value="ECO:0007669"/>
    <property type="project" value="UniProtKB-UniRule"/>
</dbReference>
<dbReference type="SUPFAM" id="SSF69065">
    <property type="entry name" value="RNase III domain-like"/>
    <property type="match status" value="1"/>
</dbReference>
<gene>
    <name evidence="12" type="ORF">POM88_007625</name>
</gene>
<dbReference type="GO" id="GO:0004525">
    <property type="term" value="F:ribonuclease III activity"/>
    <property type="evidence" value="ECO:0007669"/>
    <property type="project" value="InterPro"/>
</dbReference>
<evidence type="ECO:0000259" key="10">
    <source>
        <dbReference type="PROSITE" id="PS50137"/>
    </source>
</evidence>
<dbReference type="PROSITE" id="PS00517">
    <property type="entry name" value="RNASE_3_1"/>
    <property type="match status" value="1"/>
</dbReference>
<evidence type="ECO:0000256" key="1">
    <source>
        <dbReference type="ARBA" id="ARBA00001936"/>
    </source>
</evidence>
<keyword evidence="4" id="KW-0479">Metal-binding</keyword>
<dbReference type="SUPFAM" id="SSF54768">
    <property type="entry name" value="dsRNA-binding domain-like"/>
    <property type="match status" value="2"/>
</dbReference>
<dbReference type="AlphaFoldDB" id="A0AAD8J4X9"/>
<dbReference type="Pfam" id="PF00035">
    <property type="entry name" value="dsrm"/>
    <property type="match status" value="2"/>
</dbReference>
<dbReference type="Proteomes" id="UP001237642">
    <property type="component" value="Unassembled WGS sequence"/>
</dbReference>
<evidence type="ECO:0000256" key="2">
    <source>
        <dbReference type="ARBA" id="ARBA00001946"/>
    </source>
</evidence>
<dbReference type="GO" id="GO:0030422">
    <property type="term" value="P:siRNA processing"/>
    <property type="evidence" value="ECO:0007669"/>
    <property type="project" value="TreeGrafter"/>
</dbReference>
<feature type="domain" description="RNase III" evidence="11">
    <location>
        <begin position="17"/>
        <end position="159"/>
    </location>
</feature>